<organism evidence="2 3">
    <name type="scientific">Chrysosporum bergii ANA360D</name>
    <dbReference type="NCBI Taxonomy" id="617107"/>
    <lineage>
        <taxon>Bacteria</taxon>
        <taxon>Bacillati</taxon>
        <taxon>Cyanobacteriota</taxon>
        <taxon>Cyanophyceae</taxon>
        <taxon>Nostocales</taxon>
        <taxon>Nodulariaceae</taxon>
        <taxon>Chrysosporum</taxon>
    </lineage>
</organism>
<evidence type="ECO:0000256" key="1">
    <source>
        <dbReference type="SAM" id="SignalP"/>
    </source>
</evidence>
<accession>A0AA43KDD4</accession>
<sequence>MKTQIGAITIGFTLLLTAQKSMAAPLTLYDGTSGVTPDKYSSSPWFNFGNANPIPPSTLATHSANNSLTTLDSTAANSIYAGYSNYNVTLDVSNPSILTPTTTVNPSFPTLDRNAGYQLTFKVKINQQENEGTNGDFRAGFSVLALSSDQQGIEIGFRNTDIFSQNNSSFNSIGEKVDGVGNLLTNLTTYNLNVAGDSYTLTSGNTILLNGYLRDYTSATGFGADVYRASNFIFLGDNTTSAKANIDLKEVTLSTNTATVPFEIPETVGISVLAITGGLSYWRRKNRLKQLKINT</sequence>
<name>A0AA43KDD4_9CYAN</name>
<feature type="chain" id="PRO_5041277987" evidence="1">
    <location>
        <begin position="24"/>
        <end position="295"/>
    </location>
</feature>
<dbReference type="AlphaFoldDB" id="A0AA43KDD4"/>
<gene>
    <name evidence="2" type="ORF">NWP17_17100</name>
</gene>
<evidence type="ECO:0000313" key="2">
    <source>
        <dbReference type="EMBL" id="MDH6062130.1"/>
    </source>
</evidence>
<keyword evidence="3" id="KW-1185">Reference proteome</keyword>
<protein>
    <submittedName>
        <fullName evidence="2">PEP-CTERM sorting domain-containing protein</fullName>
    </submittedName>
</protein>
<evidence type="ECO:0000313" key="3">
    <source>
        <dbReference type="Proteomes" id="UP001159387"/>
    </source>
</evidence>
<feature type="signal peptide" evidence="1">
    <location>
        <begin position="1"/>
        <end position="23"/>
    </location>
</feature>
<dbReference type="Proteomes" id="UP001159387">
    <property type="component" value="Unassembled WGS sequence"/>
</dbReference>
<dbReference type="RefSeq" id="WP_280656071.1">
    <property type="nucleotide sequence ID" value="NZ_JANQDH010000117.1"/>
</dbReference>
<reference evidence="2 3" key="1">
    <citation type="journal article" date="2023" name="J. Phycol.">
        <title>Chrysosporum ovalisporum is synonymous with the true-branching cyanobacterium Umezakia natans (Nostocales/Aphanizomenonaceae).</title>
        <authorList>
            <person name="McGregor G.B."/>
            <person name="Sendall B.C."/>
            <person name="Niiyama Y."/>
            <person name="Tuji A."/>
            <person name="Willis A."/>
        </authorList>
    </citation>
    <scope>NUCLEOTIDE SEQUENCE [LARGE SCALE GENOMIC DNA]</scope>
    <source>
        <strain evidence="2 3">ANA360D</strain>
    </source>
</reference>
<dbReference type="EMBL" id="JANQDH010000117">
    <property type="protein sequence ID" value="MDH6062130.1"/>
    <property type="molecule type" value="Genomic_DNA"/>
</dbReference>
<proteinExistence type="predicted"/>
<keyword evidence="1" id="KW-0732">Signal</keyword>
<comment type="caution">
    <text evidence="2">The sequence shown here is derived from an EMBL/GenBank/DDBJ whole genome shotgun (WGS) entry which is preliminary data.</text>
</comment>